<protein>
    <recommendedName>
        <fullName evidence="3">Iron-sulfur cluster repair di-iron protein, ric</fullName>
    </recommendedName>
</protein>
<sequence length="88" mass="9556">MNSQALARSVELAPVIERVHGERHPELTRVRQITEQLAASAPGTDVGPLFAELRVVTGDYAIPDDVCETFVAVYESLARAEDELGVHA</sequence>
<evidence type="ECO:0000313" key="1">
    <source>
        <dbReference type="EMBL" id="GAA4896682.1"/>
    </source>
</evidence>
<evidence type="ECO:0008006" key="3">
    <source>
        <dbReference type="Google" id="ProtNLM"/>
    </source>
</evidence>
<dbReference type="EMBL" id="BAABLV010000020">
    <property type="protein sequence ID" value="GAA4896682.1"/>
    <property type="molecule type" value="Genomic_DNA"/>
</dbReference>
<name>A0ABP9FC51_9ACTN</name>
<dbReference type="RefSeq" id="WP_345580763.1">
    <property type="nucleotide sequence ID" value="NZ_BAABLV010000020.1"/>
</dbReference>
<accession>A0ABP9FC51</accession>
<keyword evidence="2" id="KW-1185">Reference proteome</keyword>
<reference evidence="2" key="1">
    <citation type="journal article" date="2019" name="Int. J. Syst. Evol. Microbiol.">
        <title>The Global Catalogue of Microorganisms (GCM) 10K type strain sequencing project: providing services to taxonomists for standard genome sequencing and annotation.</title>
        <authorList>
            <consortium name="The Broad Institute Genomics Platform"/>
            <consortium name="The Broad Institute Genome Sequencing Center for Infectious Disease"/>
            <person name="Wu L."/>
            <person name="Ma J."/>
        </authorList>
    </citation>
    <scope>NUCLEOTIDE SEQUENCE [LARGE SCALE GENOMIC DNA]</scope>
    <source>
        <strain evidence="2">JCM 19125</strain>
    </source>
</reference>
<comment type="caution">
    <text evidence="1">The sequence shown here is derived from an EMBL/GenBank/DDBJ whole genome shotgun (WGS) entry which is preliminary data.</text>
</comment>
<proteinExistence type="predicted"/>
<gene>
    <name evidence="1" type="ORF">GCM10025789_13120</name>
</gene>
<evidence type="ECO:0000313" key="2">
    <source>
        <dbReference type="Proteomes" id="UP001501521"/>
    </source>
</evidence>
<dbReference type="Proteomes" id="UP001501521">
    <property type="component" value="Unassembled WGS sequence"/>
</dbReference>
<organism evidence="1 2">
    <name type="scientific">Tessaracoccus lubricantis</name>
    <dbReference type="NCBI Taxonomy" id="545543"/>
    <lineage>
        <taxon>Bacteria</taxon>
        <taxon>Bacillati</taxon>
        <taxon>Actinomycetota</taxon>
        <taxon>Actinomycetes</taxon>
        <taxon>Propionibacteriales</taxon>
        <taxon>Propionibacteriaceae</taxon>
        <taxon>Tessaracoccus</taxon>
    </lineage>
</organism>